<protein>
    <submittedName>
        <fullName evidence="1">Uncharacterized protein</fullName>
    </submittedName>
</protein>
<organism evidence="1 2">
    <name type="scientific">Agrococcus versicolor</name>
    <dbReference type="NCBI Taxonomy" id="501482"/>
    <lineage>
        <taxon>Bacteria</taxon>
        <taxon>Bacillati</taxon>
        <taxon>Actinomycetota</taxon>
        <taxon>Actinomycetes</taxon>
        <taxon>Micrococcales</taxon>
        <taxon>Microbacteriaceae</taxon>
        <taxon>Agrococcus</taxon>
    </lineage>
</organism>
<dbReference type="Proteomes" id="UP001501599">
    <property type="component" value="Unassembled WGS sequence"/>
</dbReference>
<proteinExistence type="predicted"/>
<comment type="caution">
    <text evidence="1">The sequence shown here is derived from an EMBL/GenBank/DDBJ whole genome shotgun (WGS) entry which is preliminary data.</text>
</comment>
<reference evidence="1 2" key="1">
    <citation type="journal article" date="2019" name="Int. J. Syst. Evol. Microbiol.">
        <title>The Global Catalogue of Microorganisms (GCM) 10K type strain sequencing project: providing services to taxonomists for standard genome sequencing and annotation.</title>
        <authorList>
            <consortium name="The Broad Institute Genomics Platform"/>
            <consortium name="The Broad Institute Genome Sequencing Center for Infectious Disease"/>
            <person name="Wu L."/>
            <person name="Ma J."/>
        </authorList>
    </citation>
    <scope>NUCLEOTIDE SEQUENCE [LARGE SCALE GENOMIC DNA]</scope>
    <source>
        <strain evidence="1 2">JCM 16026</strain>
    </source>
</reference>
<gene>
    <name evidence="1" type="ORF">GCM10009846_20080</name>
</gene>
<name>A0ABN3ATV5_9MICO</name>
<accession>A0ABN3ATV5</accession>
<evidence type="ECO:0000313" key="1">
    <source>
        <dbReference type="EMBL" id="GAA2174375.1"/>
    </source>
</evidence>
<evidence type="ECO:0000313" key="2">
    <source>
        <dbReference type="Proteomes" id="UP001501599"/>
    </source>
</evidence>
<keyword evidence="2" id="KW-1185">Reference proteome</keyword>
<dbReference type="EMBL" id="BAAAQT010000006">
    <property type="protein sequence ID" value="GAA2174375.1"/>
    <property type="molecule type" value="Genomic_DNA"/>
</dbReference>
<sequence length="140" mass="15654">MSVPGAMLATMTTYDEWKAARVSADLQAAAAASSLQAVVTSIGPGLWMVSVAGVTRGFVTQIDVRGELRFQARLRHVDPGRGTRIGEYWELGKAVAALLAEVPRYHGRDPFRELTNYVSRDQMRERTERARQRRRGSRYS</sequence>